<sequence>MAFLITLLDALGLITAAAAAWFWYLSGSQRLRRVSRFEDLDYADLNRVVTAFNRASILNRQAAKAAAASAAALAMRFAVDLAARI</sequence>
<dbReference type="Proteomes" id="UP000199286">
    <property type="component" value="Unassembled WGS sequence"/>
</dbReference>
<keyword evidence="2" id="KW-1185">Reference proteome</keyword>
<name>A0A1H3P113_9RHOB</name>
<accession>A0A1H3P113</accession>
<evidence type="ECO:0000313" key="2">
    <source>
        <dbReference type="Proteomes" id="UP000199286"/>
    </source>
</evidence>
<evidence type="ECO:0000313" key="1">
    <source>
        <dbReference type="EMBL" id="SDY94475.1"/>
    </source>
</evidence>
<protein>
    <submittedName>
        <fullName evidence="1">Uncharacterized protein</fullName>
    </submittedName>
</protein>
<organism evidence="1 2">
    <name type="scientific">Citreimonas salinaria</name>
    <dbReference type="NCBI Taxonomy" id="321339"/>
    <lineage>
        <taxon>Bacteria</taxon>
        <taxon>Pseudomonadati</taxon>
        <taxon>Pseudomonadota</taxon>
        <taxon>Alphaproteobacteria</taxon>
        <taxon>Rhodobacterales</taxon>
        <taxon>Roseobacteraceae</taxon>
        <taxon>Citreimonas</taxon>
    </lineage>
</organism>
<dbReference type="AlphaFoldDB" id="A0A1H3P113"/>
<dbReference type="RefSeq" id="WP_089886480.1">
    <property type="nucleotide sequence ID" value="NZ_FNPF01000040.1"/>
</dbReference>
<gene>
    <name evidence="1" type="ORF">SAMN05444340_1404</name>
</gene>
<dbReference type="STRING" id="321339.SAMN05444340_1404"/>
<dbReference type="OrthoDB" id="7433521at2"/>
<dbReference type="EMBL" id="FNPF01000040">
    <property type="protein sequence ID" value="SDY94475.1"/>
    <property type="molecule type" value="Genomic_DNA"/>
</dbReference>
<proteinExistence type="predicted"/>
<reference evidence="1 2" key="1">
    <citation type="submission" date="2016-10" db="EMBL/GenBank/DDBJ databases">
        <authorList>
            <person name="de Groot N.N."/>
        </authorList>
    </citation>
    <scope>NUCLEOTIDE SEQUENCE [LARGE SCALE GENOMIC DNA]</scope>
    <source>
        <strain evidence="1 2">DSM 26880</strain>
    </source>
</reference>